<keyword evidence="10" id="KW-0539">Nucleus</keyword>
<dbReference type="InterPro" id="IPR036322">
    <property type="entry name" value="WD40_repeat_dom_sf"/>
</dbReference>
<dbReference type="PANTHER" id="PTHR44111">
    <property type="entry name" value="ELONGATOR COMPLEX PROTEIN 2"/>
    <property type="match status" value="1"/>
</dbReference>
<feature type="repeat" description="WD" evidence="11">
    <location>
        <begin position="2022"/>
        <end position="2065"/>
    </location>
</feature>
<dbReference type="SUPFAM" id="SSF50998">
    <property type="entry name" value="Quinoprotein alcohol dehydrogenase-like"/>
    <property type="match status" value="1"/>
</dbReference>
<comment type="pathway">
    <text evidence="3">tRNA modification; 5-methoxycarbonylmethyl-2-thiouridine-tRNA biosynthesis.</text>
</comment>
<keyword evidence="6" id="KW-0963">Cytoplasm</keyword>
<dbReference type="InterPro" id="IPR011047">
    <property type="entry name" value="Quinoprotein_ADH-like_sf"/>
</dbReference>
<dbReference type="OrthoDB" id="952271at2759"/>
<dbReference type="InterPro" id="IPR007863">
    <property type="entry name" value="Peptidase_M16_C"/>
</dbReference>
<evidence type="ECO:0000256" key="3">
    <source>
        <dbReference type="ARBA" id="ARBA00005043"/>
    </source>
</evidence>
<dbReference type="SUPFAM" id="SSF50978">
    <property type="entry name" value="WD40 repeat-like"/>
    <property type="match status" value="1"/>
</dbReference>
<dbReference type="InterPro" id="IPR011249">
    <property type="entry name" value="Metalloenz_LuxS/M16"/>
</dbReference>
<dbReference type="Gene3D" id="3.30.830.10">
    <property type="entry name" value="Metalloenzyme, LuxS/M16 peptidase-like"/>
    <property type="match status" value="4"/>
</dbReference>
<comment type="caution">
    <text evidence="14">The sequence shown here is derived from an EMBL/GenBank/DDBJ whole genome shotgun (WGS) entry which is preliminary data.</text>
</comment>
<reference evidence="15" key="1">
    <citation type="journal article" date="2019" name="Nat. Commun.">
        <title>Expansion of phycobilisome linker gene families in mesophilic red algae.</title>
        <authorList>
            <person name="Lee J."/>
            <person name="Kim D."/>
            <person name="Bhattacharya D."/>
            <person name="Yoon H.S."/>
        </authorList>
    </citation>
    <scope>NUCLEOTIDE SEQUENCE [LARGE SCALE GENOMIC DNA]</scope>
    <source>
        <strain evidence="15">CCMP 1328</strain>
    </source>
</reference>
<dbReference type="InterPro" id="IPR037289">
    <property type="entry name" value="Elp2"/>
</dbReference>
<proteinExistence type="inferred from homology"/>
<dbReference type="PROSITE" id="PS50082">
    <property type="entry name" value="WD_REPEATS_2"/>
    <property type="match status" value="2"/>
</dbReference>
<dbReference type="GO" id="GO:0033588">
    <property type="term" value="C:elongator holoenzyme complex"/>
    <property type="evidence" value="ECO:0007669"/>
    <property type="project" value="InterPro"/>
</dbReference>
<feature type="domain" description="Peptidase M16 C-terminal" evidence="13">
    <location>
        <begin position="306"/>
        <end position="407"/>
    </location>
</feature>
<dbReference type="Proteomes" id="UP000324585">
    <property type="component" value="Unassembled WGS sequence"/>
</dbReference>
<dbReference type="GO" id="GO:0046872">
    <property type="term" value="F:metal ion binding"/>
    <property type="evidence" value="ECO:0007669"/>
    <property type="project" value="InterPro"/>
</dbReference>
<dbReference type="EMBL" id="VRMN01000010">
    <property type="protein sequence ID" value="KAA8492054.1"/>
    <property type="molecule type" value="Genomic_DNA"/>
</dbReference>
<evidence type="ECO:0000313" key="15">
    <source>
        <dbReference type="Proteomes" id="UP000324585"/>
    </source>
</evidence>
<evidence type="ECO:0000256" key="6">
    <source>
        <dbReference type="ARBA" id="ARBA00022490"/>
    </source>
</evidence>
<sequence>MECAPRSRERGHVDAAPRRAAAFVGAPVSAQHVHARRAGVSGAGNGNGNALGLRRNADHALRRGAQRRAASRSHCTGTSALIQRLWESVAGGPGERDAAAAKAGAPVSPAPEIQICTTPLPEQIPDDDDHAASVPLPSYPGLMSGQLPNGLSYVILRNNSPSRRVEAHLEVFSGSADELEHEQGLAHVVEHVSYMGNSARERLLSECAAQTNAYTDFHHTVFYAAMDTEPGHRSLKLALFALKEVLEARVGAARLDKERAAVLSEMGMVNTIEYRTECALLAALHEENRLSVRFPIGLEQCIRQWDVKDVTAYHSRHYCPSNAFLYIVGDLDEAAAQTLVNQIMGGVQRKRTPESAPERSEYDAIVKGTLKQTQSRAFPPVIHSFVGTEEQQHEPRLRVFRHALLHGFSLHVFAKSPIIPTRSLADVRRALVRRIVSAALQIRFNVISRGVMTDSSDSDEESSNGCAFNFVEFVQMDSGREACSVCSLDMISARNMWKEAVFLGITEMRRLGMFGISESELERYKQAVFQDIYQLAAQADRISNAEHVQGLMDAVALQSTYLHPAHLLHATELALTSLTLDEVNTAATEMCRHVMTPEDLELVMHSGSESSSEPSINSDPELELQRSRTEAIREEQLTYMPIVAACVPLTPESGGNGANSGANFDITEEQLMAEFRRAQQEPLASGGDVVVPDALLDAEGKAALLENARRMELELRALLVTAIGRRTDENGVPVPEPTGVDSAPFVHQFALANGLRLNVLPAVGQPGRAHVRLAVPGGRMVEQTQHNGAQVGVVAVGARTLQEGGAFAPWSRQQVELFCVDNLIQVEISASLEFFFVDIGFPSDMLAAALVLLNRILERRVVLESDALARAKQAFEQAAGEVARSLEDSAVEQLLSQLCGADPRLLSIRPPALSKLSRHAVEAAVHGHLRTHASEISLAGDFASVDAILPDIRLYLGSIAASAAPPSFAEHARAIVPIPCAERATSKAQPLHFQELRFGDTDERAAAFIAGECFSWWGSLRDGSSVMYTKERDAETCSDVETRARRSHPLFANAASAILQEVLNRRLFSALRETEQLTYDAKFNILGSDRLLGAYYLAEVTASPEKVSRALQVMMQTLRDVQQGRRKMLADNVSSARRTVLARHSAELDKNAYLCEICMGMLLDCIPNKDASYFAELVSVANEITPDDLLFLLQFVPLPSETSQQSKGTKSGGDQDLRTVSCLAVTTSDAPSAAPGVVLDILTFASGGCNRVSGCLAYSEDGELLYGAGAHVLAIRERDELHGPDWVQVLASADGSSAHVTNVHVVQLERANVVLCVSAKADRSVFVSQRRRIEHANHAREQPDGKLEGYLWAPCLSYSFCQDDGIDSIKNQAAGTREAMMCIATVCAEEVARTEGQTRYIVLVLAAFGDGKFRLLALDMESDEQSGLCSSTVTDYRVHIEEMDRAWLPESVAMAQLPGHELNDESSLVVALGGSDKNVYVALLAWPRAGNAEASAPHLVMHGHVVASLSGHSDWIRSVAFDENLFVKRSARSESTESALLLASGSNDGSIRIWSIAETKERNPRAQSDAEDAEDEEDSYLSTLLGTAKSRFRCLSHSRRLYEVACLKRLGEHSDKVTCVKWSSSRSRDCVVERMPQRHLLASCSIDSSVAVWCATTHASVFAGESPASDEQIDALDWELAARFGLLGGIGTYALGFYGCEFAAVQRSDTLVLEVIAHSFTGSVHTWEIVQDHDRTSLSANARAALPPCAAGGHLGAVNDLIWDPLGRDFFVSVGEDKTSRMYGMNRSQFAEMFRPQVHGHPVYAGALVPCNDGLVAPGNVVLVTGAEEKILRAFCAPSSFAAFAEGNEPPVNMAELSVATLPELGLSNKANTIVSGKASATAAQAVAAAAAAAATTTGISKLEPGIMPEEEHDDVAGLDGAHEDVAIMATGATEHHTQTLAGHHGWRPLPEDLLQNRLWAEITKMYGHGNELAAITSSQSGSVVASSCKSTDAKQASIILWTPSPLSSQVQAQQWVDAQRLAGHASTINQLTFSPSPADQYLLSVGRDRTLCVFRRDRGPLLYTLACQVKEAHRRSIECAAWLSTDSPSDAQVMYFVTGSRDKKLKLWRLWCPNHANCDEKLEQLHELGFASGVSSVSAALVHKSGQGHLVAVGTEEGGLALVYVSLGGSLDGPVQVHDPLHLPSPFSSCSRIHRVQFQPPSAAPGANEDVGVLRLGVAGSDSLVRVLRISLPGEFRL</sequence>
<dbReference type="Pfam" id="PF05193">
    <property type="entry name" value="Peptidase_M16_C"/>
    <property type="match status" value="2"/>
</dbReference>
<dbReference type="Gene3D" id="2.130.10.10">
    <property type="entry name" value="YVTN repeat-like/Quinoprotein amine dehydrogenase"/>
    <property type="match status" value="3"/>
</dbReference>
<dbReference type="GO" id="GO:0005737">
    <property type="term" value="C:cytoplasm"/>
    <property type="evidence" value="ECO:0007669"/>
    <property type="project" value="UniProtKB-SubCell"/>
</dbReference>
<evidence type="ECO:0000259" key="13">
    <source>
        <dbReference type="Pfam" id="PF05193"/>
    </source>
</evidence>
<evidence type="ECO:0000256" key="9">
    <source>
        <dbReference type="ARBA" id="ARBA00022737"/>
    </source>
</evidence>
<evidence type="ECO:0000256" key="5">
    <source>
        <dbReference type="ARBA" id="ARBA00020267"/>
    </source>
</evidence>
<gene>
    <name evidence="14" type="ORF">FVE85_3492</name>
</gene>
<evidence type="ECO:0000256" key="4">
    <source>
        <dbReference type="ARBA" id="ARBA00005881"/>
    </source>
</evidence>
<evidence type="ECO:0000313" key="14">
    <source>
        <dbReference type="EMBL" id="KAA8492054.1"/>
    </source>
</evidence>
<dbReference type="InterPro" id="IPR015943">
    <property type="entry name" value="WD40/YVTN_repeat-like_dom_sf"/>
</dbReference>
<keyword evidence="9" id="KW-0677">Repeat</keyword>
<feature type="domain" description="Peptidase M16 N-terminal" evidence="12">
    <location>
        <begin position="153"/>
        <end position="273"/>
    </location>
</feature>
<evidence type="ECO:0000256" key="8">
    <source>
        <dbReference type="ARBA" id="ARBA00022694"/>
    </source>
</evidence>
<feature type="domain" description="Peptidase M16 C-terminal" evidence="13">
    <location>
        <begin position="1053"/>
        <end position="1124"/>
    </location>
</feature>
<dbReference type="InterPro" id="IPR001680">
    <property type="entry name" value="WD40_rpt"/>
</dbReference>
<keyword evidence="7 11" id="KW-0853">WD repeat</keyword>
<name>A0A5J4YMY7_PORPP</name>
<evidence type="ECO:0000256" key="11">
    <source>
        <dbReference type="PROSITE-ProRule" id="PRU00221"/>
    </source>
</evidence>
<dbReference type="Pfam" id="PF00400">
    <property type="entry name" value="WD40"/>
    <property type="match status" value="3"/>
</dbReference>
<dbReference type="InterPro" id="IPR011765">
    <property type="entry name" value="Pept_M16_N"/>
</dbReference>
<dbReference type="SUPFAM" id="SSF63411">
    <property type="entry name" value="LuxS/MPP-like metallohydrolase"/>
    <property type="match status" value="3"/>
</dbReference>
<comment type="similarity">
    <text evidence="4">Belongs to the WD repeat ELP2 family.</text>
</comment>
<accession>A0A5J4YMY7</accession>
<evidence type="ECO:0000256" key="2">
    <source>
        <dbReference type="ARBA" id="ARBA00004496"/>
    </source>
</evidence>
<protein>
    <recommendedName>
        <fullName evidence="5">Elongator complex protein 2</fullName>
    </recommendedName>
</protein>
<dbReference type="Pfam" id="PF00675">
    <property type="entry name" value="Peptidase_M16"/>
    <property type="match status" value="1"/>
</dbReference>
<comment type="subcellular location">
    <subcellularLocation>
        <location evidence="2">Cytoplasm</location>
    </subcellularLocation>
    <subcellularLocation>
        <location evidence="1">Nucleus</location>
    </subcellularLocation>
</comment>
<keyword evidence="15" id="KW-1185">Reference proteome</keyword>
<evidence type="ECO:0000256" key="1">
    <source>
        <dbReference type="ARBA" id="ARBA00004123"/>
    </source>
</evidence>
<evidence type="ECO:0000256" key="10">
    <source>
        <dbReference type="ARBA" id="ARBA00023242"/>
    </source>
</evidence>
<evidence type="ECO:0000256" key="7">
    <source>
        <dbReference type="ARBA" id="ARBA00022574"/>
    </source>
</evidence>
<dbReference type="GO" id="GO:0005634">
    <property type="term" value="C:nucleus"/>
    <property type="evidence" value="ECO:0007669"/>
    <property type="project" value="UniProtKB-SubCell"/>
</dbReference>
<evidence type="ECO:0000259" key="12">
    <source>
        <dbReference type="Pfam" id="PF00675"/>
    </source>
</evidence>
<dbReference type="GO" id="GO:0002098">
    <property type="term" value="P:tRNA wobble uridine modification"/>
    <property type="evidence" value="ECO:0007669"/>
    <property type="project" value="InterPro"/>
</dbReference>
<dbReference type="PANTHER" id="PTHR44111:SF1">
    <property type="entry name" value="ELONGATOR COMPLEX PROTEIN 2"/>
    <property type="match status" value="1"/>
</dbReference>
<feature type="repeat" description="WD" evidence="11">
    <location>
        <begin position="1509"/>
        <end position="1564"/>
    </location>
</feature>
<organism evidence="14 15">
    <name type="scientific">Porphyridium purpureum</name>
    <name type="common">Red alga</name>
    <name type="synonym">Porphyridium cruentum</name>
    <dbReference type="NCBI Taxonomy" id="35688"/>
    <lineage>
        <taxon>Eukaryota</taxon>
        <taxon>Rhodophyta</taxon>
        <taxon>Bangiophyceae</taxon>
        <taxon>Porphyridiales</taxon>
        <taxon>Porphyridiaceae</taxon>
        <taxon>Porphyridium</taxon>
    </lineage>
</organism>
<dbReference type="SMART" id="SM00320">
    <property type="entry name" value="WD40"/>
    <property type="match status" value="6"/>
</dbReference>
<keyword evidence="8" id="KW-0819">tRNA processing</keyword>